<dbReference type="InterPro" id="IPR002669">
    <property type="entry name" value="UreD"/>
</dbReference>
<dbReference type="Pfam" id="PF01774">
    <property type="entry name" value="UreD"/>
    <property type="match status" value="1"/>
</dbReference>
<comment type="subunit">
    <text evidence="3">UreD, UreF and UreG form a complex that acts as a GTP-hydrolysis-dependent molecular chaperone, activating the urease apoprotein by helping to assemble the nickel containing metallocenter of UreC. The UreE protein probably delivers the nickel.</text>
</comment>
<keyword evidence="3" id="KW-0963">Cytoplasm</keyword>
<name>A0A5J4KR67_9CHLR</name>
<comment type="caution">
    <text evidence="4">The sequence shown here is derived from an EMBL/GenBank/DDBJ whole genome shotgun (WGS) entry which is preliminary data.</text>
</comment>
<evidence type="ECO:0000313" key="4">
    <source>
        <dbReference type="EMBL" id="GER90113.1"/>
    </source>
</evidence>
<comment type="similarity">
    <text evidence="1 3">Belongs to the UreD family.</text>
</comment>
<dbReference type="PANTHER" id="PTHR33643">
    <property type="entry name" value="UREASE ACCESSORY PROTEIN D"/>
    <property type="match status" value="1"/>
</dbReference>
<dbReference type="GO" id="GO:0016151">
    <property type="term" value="F:nickel cation binding"/>
    <property type="evidence" value="ECO:0007669"/>
    <property type="project" value="UniProtKB-UniRule"/>
</dbReference>
<evidence type="ECO:0000313" key="5">
    <source>
        <dbReference type="Proteomes" id="UP000326912"/>
    </source>
</evidence>
<organism evidence="4 5">
    <name type="scientific">Dictyobacter vulcani</name>
    <dbReference type="NCBI Taxonomy" id="2607529"/>
    <lineage>
        <taxon>Bacteria</taxon>
        <taxon>Bacillati</taxon>
        <taxon>Chloroflexota</taxon>
        <taxon>Ktedonobacteria</taxon>
        <taxon>Ktedonobacterales</taxon>
        <taxon>Dictyobacteraceae</taxon>
        <taxon>Dictyobacter</taxon>
    </lineage>
</organism>
<protein>
    <recommendedName>
        <fullName evidence="3">Urease accessory protein UreD</fullName>
    </recommendedName>
</protein>
<evidence type="ECO:0000256" key="3">
    <source>
        <dbReference type="HAMAP-Rule" id="MF_01384"/>
    </source>
</evidence>
<dbReference type="AlphaFoldDB" id="A0A5J4KR67"/>
<dbReference type="RefSeq" id="WP_151757893.1">
    <property type="nucleotide sequence ID" value="NZ_BKZW01000002.1"/>
</dbReference>
<proteinExistence type="inferred from homology"/>
<accession>A0A5J4KR67</accession>
<gene>
    <name evidence="3" type="primary">ureD</name>
    <name evidence="4" type="ORF">KDW_42750</name>
</gene>
<comment type="function">
    <text evidence="3">Required for maturation of urease via the functional incorporation of the urease nickel metallocenter.</text>
</comment>
<keyword evidence="2 3" id="KW-0143">Chaperone</keyword>
<sequence length="282" mass="31319">MTKKSVQGKLHLNFTCNPTRLQVLEQSPPLKVVRAFPLPAGGALVHLHNISGGVLGGDQLELKVEIGTGAYAQLTTTSATRLYRSQPDVPPARQKTQIQIAENGLLEYVPDPLIPFAGSSYQQQTLIKLAPGAGLFWWETVAPGRTARGELFDYDLLHISSRISAANRPIAIEQIKLEPRQHDFSSLARLGPYAYFCSCYICKVGLDAQRWLQLEHELSILAQQLTRPDETRWGVSTLTAHGIVIRGLSKRGTTITADLFAFWRMATQALYGRDTILPRKIY</sequence>
<comment type="subcellular location">
    <subcellularLocation>
        <location evidence="3">Cytoplasm</location>
    </subcellularLocation>
</comment>
<evidence type="ECO:0000256" key="2">
    <source>
        <dbReference type="ARBA" id="ARBA00023186"/>
    </source>
</evidence>
<evidence type="ECO:0000256" key="1">
    <source>
        <dbReference type="ARBA" id="ARBA00007177"/>
    </source>
</evidence>
<dbReference type="HAMAP" id="MF_01384">
    <property type="entry name" value="UreD"/>
    <property type="match status" value="1"/>
</dbReference>
<dbReference type="EMBL" id="BKZW01000002">
    <property type="protein sequence ID" value="GER90113.1"/>
    <property type="molecule type" value="Genomic_DNA"/>
</dbReference>
<keyword evidence="5" id="KW-1185">Reference proteome</keyword>
<dbReference type="GO" id="GO:0005737">
    <property type="term" value="C:cytoplasm"/>
    <property type="evidence" value="ECO:0007669"/>
    <property type="project" value="UniProtKB-SubCell"/>
</dbReference>
<keyword evidence="3" id="KW-0996">Nickel insertion</keyword>
<reference evidence="4 5" key="1">
    <citation type="submission" date="2019-10" db="EMBL/GenBank/DDBJ databases">
        <title>Dictyobacter vulcani sp. nov., within the class Ktedonobacteria, isolated from soil of volcanic Mt. Zao.</title>
        <authorList>
            <person name="Zheng Y."/>
            <person name="Wang C.M."/>
            <person name="Sakai Y."/>
            <person name="Abe K."/>
            <person name="Yokota A."/>
            <person name="Yabe S."/>
        </authorList>
    </citation>
    <scope>NUCLEOTIDE SEQUENCE [LARGE SCALE GENOMIC DNA]</scope>
    <source>
        <strain evidence="4 5">W12</strain>
    </source>
</reference>
<dbReference type="Proteomes" id="UP000326912">
    <property type="component" value="Unassembled WGS sequence"/>
</dbReference>
<dbReference type="PANTHER" id="PTHR33643:SF1">
    <property type="entry name" value="UREASE ACCESSORY PROTEIN D"/>
    <property type="match status" value="1"/>
</dbReference>